<dbReference type="GeneID" id="20210633"/>
<evidence type="ECO:0000313" key="6">
    <source>
        <dbReference type="EnsemblMetazoa" id="HelroP187311"/>
    </source>
</evidence>
<dbReference type="GO" id="GO:0015630">
    <property type="term" value="C:microtubule cytoskeleton"/>
    <property type="evidence" value="ECO:0000318"/>
    <property type="project" value="GO_Central"/>
</dbReference>
<dbReference type="CTD" id="20210633"/>
<keyword evidence="4" id="KW-0175">Coiled coil</keyword>
<evidence type="ECO:0000256" key="2">
    <source>
        <dbReference type="ARBA" id="ARBA00022490"/>
    </source>
</evidence>
<evidence type="ECO:0000313" key="5">
    <source>
        <dbReference type="EMBL" id="ESN98160.1"/>
    </source>
</evidence>
<dbReference type="STRING" id="6412.T1FP86"/>
<gene>
    <name evidence="6" type="primary">20210633</name>
    <name evidence="5" type="ORF">HELRODRAFT_187311</name>
</gene>
<evidence type="ECO:0000256" key="4">
    <source>
        <dbReference type="SAM" id="Coils"/>
    </source>
</evidence>
<dbReference type="EnsemblMetazoa" id="HelroT187311">
    <property type="protein sequence ID" value="HelroP187311"/>
    <property type="gene ID" value="HelroG187311"/>
</dbReference>
<dbReference type="OrthoDB" id="9886517at2759"/>
<protein>
    <recommendedName>
        <fullName evidence="3">Tektin</fullName>
    </recommendedName>
</protein>
<evidence type="ECO:0000256" key="3">
    <source>
        <dbReference type="RuleBase" id="RU367040"/>
    </source>
</evidence>
<organism evidence="6 7">
    <name type="scientific">Helobdella robusta</name>
    <name type="common">Californian leech</name>
    <dbReference type="NCBI Taxonomy" id="6412"/>
    <lineage>
        <taxon>Eukaryota</taxon>
        <taxon>Metazoa</taxon>
        <taxon>Spiralia</taxon>
        <taxon>Lophotrochozoa</taxon>
        <taxon>Annelida</taxon>
        <taxon>Clitellata</taxon>
        <taxon>Hirudinea</taxon>
        <taxon>Rhynchobdellida</taxon>
        <taxon>Glossiphoniidae</taxon>
        <taxon>Helobdella</taxon>
    </lineage>
</organism>
<dbReference type="GO" id="GO:0005930">
    <property type="term" value="C:axoneme"/>
    <property type="evidence" value="ECO:0007669"/>
    <property type="project" value="UniProtKB-SubCell"/>
</dbReference>
<dbReference type="PANTHER" id="PTHR19960">
    <property type="entry name" value="TEKTIN"/>
    <property type="match status" value="1"/>
</dbReference>
<dbReference type="InterPro" id="IPR048256">
    <property type="entry name" value="Tektin-like"/>
</dbReference>
<comment type="similarity">
    <text evidence="1 3">Belongs to the tektin family.</text>
</comment>
<dbReference type="RefSeq" id="XP_009023847.1">
    <property type="nucleotide sequence ID" value="XM_009025599.1"/>
</dbReference>
<keyword evidence="3" id="KW-0969">Cilium</keyword>
<dbReference type="Proteomes" id="UP000015101">
    <property type="component" value="Unassembled WGS sequence"/>
</dbReference>
<dbReference type="OMA" id="CMEPISG"/>
<dbReference type="HOGENOM" id="CLU_033588_2_1_1"/>
<reference evidence="7" key="1">
    <citation type="submission" date="2012-12" db="EMBL/GenBank/DDBJ databases">
        <authorList>
            <person name="Hellsten U."/>
            <person name="Grimwood J."/>
            <person name="Chapman J.A."/>
            <person name="Shapiro H."/>
            <person name="Aerts A."/>
            <person name="Otillar R.P."/>
            <person name="Terry A.Y."/>
            <person name="Boore J.L."/>
            <person name="Simakov O."/>
            <person name="Marletaz F."/>
            <person name="Cho S.-J."/>
            <person name="Edsinger-Gonzales E."/>
            <person name="Havlak P."/>
            <person name="Kuo D.-H."/>
            <person name="Larsson T."/>
            <person name="Lv J."/>
            <person name="Arendt D."/>
            <person name="Savage R."/>
            <person name="Osoegawa K."/>
            <person name="de Jong P."/>
            <person name="Lindberg D.R."/>
            <person name="Seaver E.C."/>
            <person name="Weisblat D.A."/>
            <person name="Putnam N.H."/>
            <person name="Grigoriev I.V."/>
            <person name="Rokhsar D.S."/>
        </authorList>
    </citation>
    <scope>NUCLEOTIDE SEQUENCE</scope>
</reference>
<evidence type="ECO:0000313" key="7">
    <source>
        <dbReference type="Proteomes" id="UP000015101"/>
    </source>
</evidence>
<reference evidence="5 7" key="2">
    <citation type="journal article" date="2013" name="Nature">
        <title>Insights into bilaterian evolution from three spiralian genomes.</title>
        <authorList>
            <person name="Simakov O."/>
            <person name="Marletaz F."/>
            <person name="Cho S.J."/>
            <person name="Edsinger-Gonzales E."/>
            <person name="Havlak P."/>
            <person name="Hellsten U."/>
            <person name="Kuo D.H."/>
            <person name="Larsson T."/>
            <person name="Lv J."/>
            <person name="Arendt D."/>
            <person name="Savage R."/>
            <person name="Osoegawa K."/>
            <person name="de Jong P."/>
            <person name="Grimwood J."/>
            <person name="Chapman J.A."/>
            <person name="Shapiro H."/>
            <person name="Aerts A."/>
            <person name="Otillar R.P."/>
            <person name="Terry A.Y."/>
            <person name="Boore J.L."/>
            <person name="Grigoriev I.V."/>
            <person name="Lindberg D.R."/>
            <person name="Seaver E.C."/>
            <person name="Weisblat D.A."/>
            <person name="Putnam N.H."/>
            <person name="Rokhsar D.S."/>
        </authorList>
    </citation>
    <scope>NUCLEOTIDE SEQUENCE</scope>
</reference>
<dbReference type="Pfam" id="PF03148">
    <property type="entry name" value="Tektin"/>
    <property type="match status" value="1"/>
</dbReference>
<dbReference type="AlphaFoldDB" id="T1FP86"/>
<dbReference type="GO" id="GO:0060294">
    <property type="term" value="P:cilium movement involved in cell motility"/>
    <property type="evidence" value="ECO:0000318"/>
    <property type="project" value="GO_Central"/>
</dbReference>
<dbReference type="PANTHER" id="PTHR19960:SF11">
    <property type="entry name" value="TEKTIN"/>
    <property type="match status" value="1"/>
</dbReference>
<dbReference type="InterPro" id="IPR000435">
    <property type="entry name" value="Tektins"/>
</dbReference>
<feature type="coiled-coil region" evidence="4">
    <location>
        <begin position="310"/>
        <end position="337"/>
    </location>
</feature>
<accession>T1FP86</accession>
<dbReference type="KEGG" id="hro:HELRODRAFT_187311"/>
<comment type="subcellular location">
    <subcellularLocation>
        <location evidence="3">Cytoplasm</location>
        <location evidence="3">Cytoskeleton</location>
        <location evidence="3">Cilium axoneme</location>
    </subcellularLocation>
</comment>
<dbReference type="GO" id="GO:0060271">
    <property type="term" value="P:cilium assembly"/>
    <property type="evidence" value="ECO:0000318"/>
    <property type="project" value="GO_Central"/>
</dbReference>
<keyword evidence="3" id="KW-0282">Flagellum</keyword>
<dbReference type="InParanoid" id="T1FP86"/>
<dbReference type="FunCoup" id="T1FP86">
    <property type="interactions" value="14"/>
</dbReference>
<dbReference type="PRINTS" id="PR00511">
    <property type="entry name" value="TEKTIN"/>
</dbReference>
<name>T1FP86_HELRO</name>
<keyword evidence="7" id="KW-1185">Reference proteome</keyword>
<dbReference type="EMBL" id="KB097222">
    <property type="protein sequence ID" value="ESN98160.1"/>
    <property type="molecule type" value="Genomic_DNA"/>
</dbReference>
<sequence length="464" mass="53446">MHSIQRSTTNLPWRSSTYYGASTGNKLIPNARSMPEPHLDDYRLGALDPVKIPPVFSAARSNLYTRYTPTDWNICNVVNGVVTEKVVAGSEELRGNATRLCKELDDKTRRTQEDVSRKLGERIGNIEQWKSEVKAEIDDMVSEIDALDKAKTCLAKTQLDLDVPLKIAEECLYSREKRRGIDLVHDEVEKQLIKEIDILKSNQENSRRLVEDAAAQIALNRAALHELEKDLDDKLVALNLDNNCHRMKDSTRSLHYYDGVHRVDNSTSIPVTWAQFSADNIRRSRAERLRSRDIRKSIEGLCNGVMDEVNDQWNRVNDALEDRLKEYADAKNKLQYNLTKTLQEILDQEKAIELLRVSIREKDSPLQLAQTRLVTRLRRPNMETCKDSAQHRLVGEVYEINESVDILRAKLRQSENALQHLLKTKLSLEHDLDIKNNSIVIDREKCLGIRRNYNFPLARCIYSF</sequence>
<dbReference type="EMBL" id="AMQM01006039">
    <property type="status" value="NOT_ANNOTATED_CDS"/>
    <property type="molecule type" value="Genomic_DNA"/>
</dbReference>
<dbReference type="eggNOG" id="KOG2685">
    <property type="taxonomic scope" value="Eukaryota"/>
</dbReference>
<keyword evidence="2" id="KW-0963">Cytoplasm</keyword>
<proteinExistence type="inferred from homology"/>
<evidence type="ECO:0000256" key="1">
    <source>
        <dbReference type="ARBA" id="ARBA00007209"/>
    </source>
</evidence>
<reference evidence="6" key="3">
    <citation type="submission" date="2015-06" db="UniProtKB">
        <authorList>
            <consortium name="EnsemblMetazoa"/>
        </authorList>
    </citation>
    <scope>IDENTIFICATION</scope>
</reference>
<keyword evidence="3" id="KW-0966">Cell projection</keyword>